<keyword evidence="3" id="KW-1185">Reference proteome</keyword>
<dbReference type="Proteomes" id="UP000632774">
    <property type="component" value="Unassembled WGS sequence"/>
</dbReference>
<dbReference type="CDD" id="cd10941">
    <property type="entry name" value="CE4_PuuE_HpPgdA_like_2"/>
    <property type="match status" value="1"/>
</dbReference>
<proteinExistence type="predicted"/>
<dbReference type="InterPro" id="IPR011330">
    <property type="entry name" value="Glyco_hydro/deAcase_b/a-brl"/>
</dbReference>
<evidence type="ECO:0000313" key="2">
    <source>
        <dbReference type="EMBL" id="MBE9666506.1"/>
    </source>
</evidence>
<gene>
    <name evidence="2" type="ORF">IRJ18_09055</name>
</gene>
<feature type="domain" description="NodB homology" evidence="1">
    <location>
        <begin position="17"/>
        <end position="102"/>
    </location>
</feature>
<accession>A0ABR9XGY7</accession>
<dbReference type="SUPFAM" id="SSF88713">
    <property type="entry name" value="Glycoside hydrolase/deacetylase"/>
    <property type="match status" value="1"/>
</dbReference>
<dbReference type="PANTHER" id="PTHR47561">
    <property type="entry name" value="POLYSACCHARIDE DEACETYLASE FAMILY PROTEIN (AFU_ORTHOLOGUE AFUA_6G05030)"/>
    <property type="match status" value="1"/>
</dbReference>
<dbReference type="RefSeq" id="WP_194105859.1">
    <property type="nucleotide sequence ID" value="NZ_JADFFM010000001.1"/>
</dbReference>
<dbReference type="PANTHER" id="PTHR47561:SF1">
    <property type="entry name" value="POLYSACCHARIDE DEACETYLASE FAMILY PROTEIN (AFU_ORTHOLOGUE AFUA_6G05030)"/>
    <property type="match status" value="1"/>
</dbReference>
<evidence type="ECO:0000313" key="3">
    <source>
        <dbReference type="Proteomes" id="UP000632774"/>
    </source>
</evidence>
<name>A0ABR9XGY7_9SPHI</name>
<dbReference type="InterPro" id="IPR002509">
    <property type="entry name" value="NODB_dom"/>
</dbReference>
<dbReference type="InterPro" id="IPR045235">
    <property type="entry name" value="PuuE_HpPgdA-like"/>
</dbReference>
<protein>
    <submittedName>
        <fullName evidence="2">Polysaccharide deacetylase family protein</fullName>
    </submittedName>
</protein>
<sequence length="263" mass="30966">MILLSFDIEEFDMPFEYGKSISFEDQLAISTEGTLAILNILREANIKATFYCTANYAKNKTDIILKIVEEGHELASHGYFHSEFIPEHLASSKKVLEQIADTPVKGYRMARMMPVDEKEIHKAGYKYNSSINPTWLPGRYNNFKRPRTWFWQDGVLQIPSSVSPLIRFPLFWLSFHNLPMFMLQWLSNATHRKDGYLNLYFHPWEFTDLHKPEKYGFPGYVMRNTGEDFISRIKYFINWAQKKGYQFKRTGDFAAEIIQKSRK</sequence>
<dbReference type="Gene3D" id="3.20.20.370">
    <property type="entry name" value="Glycoside hydrolase/deacetylase"/>
    <property type="match status" value="1"/>
</dbReference>
<dbReference type="PROSITE" id="PS51677">
    <property type="entry name" value="NODB"/>
    <property type="match status" value="1"/>
</dbReference>
<evidence type="ECO:0000259" key="1">
    <source>
        <dbReference type="PROSITE" id="PS51677"/>
    </source>
</evidence>
<dbReference type="Pfam" id="PF01522">
    <property type="entry name" value="Polysacc_deac_1"/>
    <property type="match status" value="1"/>
</dbReference>
<reference evidence="2 3" key="1">
    <citation type="submission" date="2020-10" db="EMBL/GenBank/DDBJ databases">
        <title>Mucilaginibacter mali sp. nov., isolated from rhizosphere soil of apple orchard.</title>
        <authorList>
            <person name="Lee J.-S."/>
            <person name="Kim H.S."/>
            <person name="Kim J.-S."/>
        </authorList>
    </citation>
    <scope>NUCLEOTIDE SEQUENCE [LARGE SCALE GENOMIC DNA]</scope>
    <source>
        <strain evidence="2 3">KCTC 23157</strain>
    </source>
</reference>
<dbReference type="EMBL" id="JADFFM010000001">
    <property type="protein sequence ID" value="MBE9666506.1"/>
    <property type="molecule type" value="Genomic_DNA"/>
</dbReference>
<organism evidence="2 3">
    <name type="scientific">Mucilaginibacter boryungensis</name>
    <dbReference type="NCBI Taxonomy" id="768480"/>
    <lineage>
        <taxon>Bacteria</taxon>
        <taxon>Pseudomonadati</taxon>
        <taxon>Bacteroidota</taxon>
        <taxon>Sphingobacteriia</taxon>
        <taxon>Sphingobacteriales</taxon>
        <taxon>Sphingobacteriaceae</taxon>
        <taxon>Mucilaginibacter</taxon>
    </lineage>
</organism>
<comment type="caution">
    <text evidence="2">The sequence shown here is derived from an EMBL/GenBank/DDBJ whole genome shotgun (WGS) entry which is preliminary data.</text>
</comment>